<dbReference type="EMBL" id="JAOB01000081">
    <property type="protein sequence ID" value="EUA13825.1"/>
    <property type="molecule type" value="Genomic_DNA"/>
</dbReference>
<evidence type="ECO:0000256" key="1">
    <source>
        <dbReference type="ARBA" id="ARBA00004651"/>
    </source>
</evidence>
<dbReference type="Pfam" id="PF00924">
    <property type="entry name" value="MS_channel_2nd"/>
    <property type="match status" value="1"/>
</dbReference>
<name>X7Z5D2_MYCXE</name>
<evidence type="ECO:0000256" key="7">
    <source>
        <dbReference type="SAM" id="MobiDB-lite"/>
    </source>
</evidence>
<dbReference type="FunFam" id="2.30.30.60:FF:000001">
    <property type="entry name" value="MscS Mechanosensitive ion channel"/>
    <property type="match status" value="1"/>
</dbReference>
<accession>X7Z5D2</accession>
<dbReference type="GO" id="GO:0005886">
    <property type="term" value="C:plasma membrane"/>
    <property type="evidence" value="ECO:0007669"/>
    <property type="project" value="UniProtKB-SubCell"/>
</dbReference>
<keyword evidence="3" id="KW-1003">Cell membrane</keyword>
<dbReference type="PANTHER" id="PTHR30460">
    <property type="entry name" value="MODERATE CONDUCTANCE MECHANOSENSITIVE CHANNEL YBIO"/>
    <property type="match status" value="1"/>
</dbReference>
<comment type="subcellular location">
    <subcellularLocation>
        <location evidence="1">Cell membrane</location>
        <topology evidence="1">Multi-pass membrane protein</topology>
    </subcellularLocation>
</comment>
<protein>
    <submittedName>
        <fullName evidence="11">Mechanosensitive ion channel family protein</fullName>
    </submittedName>
</protein>
<dbReference type="SUPFAM" id="SSF82689">
    <property type="entry name" value="Mechanosensitive channel protein MscS (YggB), C-terminal domain"/>
    <property type="match status" value="1"/>
</dbReference>
<dbReference type="Gene3D" id="3.30.70.100">
    <property type="match status" value="1"/>
</dbReference>
<evidence type="ECO:0000256" key="8">
    <source>
        <dbReference type="SAM" id="Phobius"/>
    </source>
</evidence>
<dbReference type="Gene3D" id="2.30.30.60">
    <property type="match status" value="1"/>
</dbReference>
<evidence type="ECO:0000256" key="6">
    <source>
        <dbReference type="ARBA" id="ARBA00023136"/>
    </source>
</evidence>
<evidence type="ECO:0000313" key="11">
    <source>
        <dbReference type="EMBL" id="EUA13825.1"/>
    </source>
</evidence>
<dbReference type="InterPro" id="IPR049278">
    <property type="entry name" value="MS_channel_C"/>
</dbReference>
<evidence type="ECO:0000259" key="9">
    <source>
        <dbReference type="Pfam" id="PF00924"/>
    </source>
</evidence>
<keyword evidence="4 8" id="KW-0812">Transmembrane</keyword>
<feature type="transmembrane region" description="Helical" evidence="8">
    <location>
        <begin position="83"/>
        <end position="104"/>
    </location>
</feature>
<keyword evidence="6 8" id="KW-0472">Membrane</keyword>
<sequence length="346" mass="37269">MTDTTVVAVTETYLAQPWHDLWRGDLRDWILDKGLRVVLLLIGAVLAARFVNWAARKVTERLDVGFTESDALVRSEATKHRQAVAAVISWVAIVLIAVAVAVQIADILQLSIRGLVAPATVLGAALGFGAQQLVKDLLAGFFIIAEKQYGFGDLVELTILGSSTDAAGTVENVTLRVTKLRSPDGEVFTVPNGQIVKSVNLSKDWARAVVDIPVPTSADLGQVNEVLRQECEHARDDAVLRELLLDAPTVMGVESIGVDTVTLRLVARTLPGKQFQAGRELRVLVVRALARAGIGAANETPATVGAIVHPATAEGPRTRRKGRAGEVRPAEELGRRPEGAESWRRR</sequence>
<evidence type="ECO:0000256" key="3">
    <source>
        <dbReference type="ARBA" id="ARBA00022475"/>
    </source>
</evidence>
<evidence type="ECO:0000256" key="2">
    <source>
        <dbReference type="ARBA" id="ARBA00008017"/>
    </source>
</evidence>
<feature type="domain" description="Mechanosensitive ion channel MscS C-terminal" evidence="10">
    <location>
        <begin position="209"/>
        <end position="295"/>
    </location>
</feature>
<evidence type="ECO:0000256" key="5">
    <source>
        <dbReference type="ARBA" id="ARBA00022989"/>
    </source>
</evidence>
<feature type="transmembrane region" description="Helical" evidence="8">
    <location>
        <begin position="34"/>
        <end position="51"/>
    </location>
</feature>
<comment type="similarity">
    <text evidence="2">Belongs to the MscS (TC 1.A.23) family.</text>
</comment>
<dbReference type="FunFam" id="3.30.70.100:FF:000018">
    <property type="entry name" value="MscS mechanosensitive ion channel"/>
    <property type="match status" value="1"/>
</dbReference>
<gene>
    <name evidence="11" type="ORF">I553_6944</name>
</gene>
<feature type="domain" description="Mechanosensitive ion channel MscS" evidence="9">
    <location>
        <begin position="133"/>
        <end position="202"/>
    </location>
</feature>
<evidence type="ECO:0000259" key="10">
    <source>
        <dbReference type="Pfam" id="PF21082"/>
    </source>
</evidence>
<dbReference type="PATRIC" id="fig|1299334.3.peg.8713"/>
<dbReference type="SUPFAM" id="SSF50182">
    <property type="entry name" value="Sm-like ribonucleoproteins"/>
    <property type="match status" value="1"/>
</dbReference>
<dbReference type="InterPro" id="IPR006685">
    <property type="entry name" value="MscS_channel_2nd"/>
</dbReference>
<feature type="region of interest" description="Disordered" evidence="7">
    <location>
        <begin position="309"/>
        <end position="346"/>
    </location>
</feature>
<keyword evidence="5 8" id="KW-1133">Transmembrane helix</keyword>
<dbReference type="AlphaFoldDB" id="X7Z5D2"/>
<dbReference type="InterPro" id="IPR010920">
    <property type="entry name" value="LSM_dom_sf"/>
</dbReference>
<evidence type="ECO:0000256" key="4">
    <source>
        <dbReference type="ARBA" id="ARBA00022692"/>
    </source>
</evidence>
<comment type="caution">
    <text evidence="11">The sequence shown here is derived from an EMBL/GenBank/DDBJ whole genome shotgun (WGS) entry which is preliminary data.</text>
</comment>
<dbReference type="InterPro" id="IPR011066">
    <property type="entry name" value="MscS_channel_C_sf"/>
</dbReference>
<dbReference type="GO" id="GO:0008381">
    <property type="term" value="F:mechanosensitive monoatomic ion channel activity"/>
    <property type="evidence" value="ECO:0007669"/>
    <property type="project" value="InterPro"/>
</dbReference>
<feature type="compositionally biased region" description="Basic and acidic residues" evidence="7">
    <location>
        <begin position="323"/>
        <end position="346"/>
    </location>
</feature>
<dbReference type="Gene3D" id="1.10.287.1260">
    <property type="match status" value="1"/>
</dbReference>
<dbReference type="PANTHER" id="PTHR30460:SF0">
    <property type="entry name" value="MODERATE CONDUCTANCE MECHANOSENSITIVE CHANNEL YBIO"/>
    <property type="match status" value="1"/>
</dbReference>
<reference evidence="11" key="1">
    <citation type="submission" date="2014-01" db="EMBL/GenBank/DDBJ databases">
        <authorList>
            <person name="Brown-Elliot B."/>
            <person name="Wallace R."/>
            <person name="Lenaerts A."/>
            <person name="Ordway D."/>
            <person name="DeGroote M.A."/>
            <person name="Parker T."/>
            <person name="Sizemore C."/>
            <person name="Tallon L.J."/>
            <person name="Sadzewicz L.K."/>
            <person name="Sengamalay N."/>
            <person name="Fraser C.M."/>
            <person name="Hine E."/>
            <person name="Shefchek K.A."/>
            <person name="Das S.P."/>
            <person name="Tettelin H."/>
        </authorList>
    </citation>
    <scope>NUCLEOTIDE SEQUENCE [LARGE SCALE GENOMIC DNA]</scope>
    <source>
        <strain evidence="11">4042</strain>
    </source>
</reference>
<organism evidence="11">
    <name type="scientific">Mycobacterium xenopi 4042</name>
    <dbReference type="NCBI Taxonomy" id="1299334"/>
    <lineage>
        <taxon>Bacteria</taxon>
        <taxon>Bacillati</taxon>
        <taxon>Actinomycetota</taxon>
        <taxon>Actinomycetes</taxon>
        <taxon>Mycobacteriales</taxon>
        <taxon>Mycobacteriaceae</taxon>
        <taxon>Mycobacterium</taxon>
    </lineage>
</organism>
<dbReference type="InterPro" id="IPR045276">
    <property type="entry name" value="YbiO_bact"/>
</dbReference>
<dbReference type="Pfam" id="PF21082">
    <property type="entry name" value="MS_channel_3rd"/>
    <property type="match status" value="1"/>
</dbReference>
<dbReference type="InterPro" id="IPR023408">
    <property type="entry name" value="MscS_beta-dom_sf"/>
</dbReference>
<proteinExistence type="inferred from homology"/>